<evidence type="ECO:0000256" key="1">
    <source>
        <dbReference type="SAM" id="MobiDB-lite"/>
    </source>
</evidence>
<feature type="compositionally biased region" description="Polar residues" evidence="1">
    <location>
        <begin position="162"/>
        <end position="171"/>
    </location>
</feature>
<feature type="region of interest" description="Disordered" evidence="1">
    <location>
        <begin position="162"/>
        <end position="181"/>
    </location>
</feature>
<comment type="caution">
    <text evidence="2">The sequence shown here is derived from an EMBL/GenBank/DDBJ whole genome shotgun (WGS) entry which is preliminary data.</text>
</comment>
<protein>
    <submittedName>
        <fullName evidence="2">Uncharacterized protein</fullName>
    </submittedName>
</protein>
<dbReference type="AlphaFoldDB" id="A0A9K3LS87"/>
<proteinExistence type="predicted"/>
<dbReference type="EMBL" id="JAGRRH010000007">
    <property type="protein sequence ID" value="KAG7367610.1"/>
    <property type="molecule type" value="Genomic_DNA"/>
</dbReference>
<reference evidence="2" key="1">
    <citation type="journal article" date="2021" name="Sci. Rep.">
        <title>Diploid genomic architecture of Nitzschia inconspicua, an elite biomass production diatom.</title>
        <authorList>
            <person name="Oliver A."/>
            <person name="Podell S."/>
            <person name="Pinowska A."/>
            <person name="Traller J.C."/>
            <person name="Smith S.R."/>
            <person name="McClure R."/>
            <person name="Beliaev A."/>
            <person name="Bohutskyi P."/>
            <person name="Hill E.A."/>
            <person name="Rabines A."/>
            <person name="Zheng H."/>
            <person name="Allen L.Z."/>
            <person name="Kuo A."/>
            <person name="Grigoriev I.V."/>
            <person name="Allen A.E."/>
            <person name="Hazlebeck D."/>
            <person name="Allen E.E."/>
        </authorList>
    </citation>
    <scope>NUCLEOTIDE SEQUENCE</scope>
    <source>
        <strain evidence="2">Hildebrandi</strain>
    </source>
</reference>
<organism evidence="2 3">
    <name type="scientific">Nitzschia inconspicua</name>
    <dbReference type="NCBI Taxonomy" id="303405"/>
    <lineage>
        <taxon>Eukaryota</taxon>
        <taxon>Sar</taxon>
        <taxon>Stramenopiles</taxon>
        <taxon>Ochrophyta</taxon>
        <taxon>Bacillariophyta</taxon>
        <taxon>Bacillariophyceae</taxon>
        <taxon>Bacillariophycidae</taxon>
        <taxon>Bacillariales</taxon>
        <taxon>Bacillariaceae</taxon>
        <taxon>Nitzschia</taxon>
    </lineage>
</organism>
<evidence type="ECO:0000313" key="2">
    <source>
        <dbReference type="EMBL" id="KAG7367610.1"/>
    </source>
</evidence>
<name>A0A9K3LS87_9STRA</name>
<reference evidence="2" key="2">
    <citation type="submission" date="2021-04" db="EMBL/GenBank/DDBJ databases">
        <authorList>
            <person name="Podell S."/>
        </authorList>
    </citation>
    <scope>NUCLEOTIDE SEQUENCE</scope>
    <source>
        <strain evidence="2">Hildebrandi</strain>
    </source>
</reference>
<gene>
    <name evidence="2" type="ORF">IV203_030281</name>
</gene>
<evidence type="ECO:0000313" key="3">
    <source>
        <dbReference type="Proteomes" id="UP000693970"/>
    </source>
</evidence>
<accession>A0A9K3LS87</accession>
<keyword evidence="3" id="KW-1185">Reference proteome</keyword>
<dbReference type="Proteomes" id="UP000693970">
    <property type="component" value="Unassembled WGS sequence"/>
</dbReference>
<sequence>MEDVLDLLVACQKVDRATQALEFRPLSATTEIMFMTCMSPDGSQRYPHTEHSSQSKSIVAASQSVFYLVIGVLFWKMKSFWKLHQFDWCFTQHKAPIDTLSQKKRLKCLPQIKAQGSVTMNSKQFSSSGSSKPQIVDHQHGHTFVRYVQDVLKTEDQNIKSTSQAANNEATNGFLPITPTR</sequence>